<dbReference type="RefSeq" id="WP_157165380.1">
    <property type="nucleotide sequence ID" value="NZ_WPNZ01000005.1"/>
</dbReference>
<gene>
    <name evidence="2" type="ORF">GPA10_11315</name>
</gene>
<evidence type="ECO:0000313" key="3">
    <source>
        <dbReference type="Proteomes" id="UP000483802"/>
    </source>
</evidence>
<proteinExistence type="predicted"/>
<name>A0A6L6WSU3_9ACTN</name>
<organism evidence="2 3">
    <name type="scientific">Streptomyces typhae</name>
    <dbReference type="NCBI Taxonomy" id="2681492"/>
    <lineage>
        <taxon>Bacteria</taxon>
        <taxon>Bacillati</taxon>
        <taxon>Actinomycetota</taxon>
        <taxon>Actinomycetes</taxon>
        <taxon>Kitasatosporales</taxon>
        <taxon>Streptomycetaceae</taxon>
        <taxon>Streptomyces</taxon>
    </lineage>
</organism>
<accession>A0A6L6WSU3</accession>
<evidence type="ECO:0000313" key="2">
    <source>
        <dbReference type="EMBL" id="MVO85325.1"/>
    </source>
</evidence>
<feature type="domain" description="N-acetyltransferase" evidence="1">
    <location>
        <begin position="1"/>
        <end position="133"/>
    </location>
</feature>
<dbReference type="InterPro" id="IPR016181">
    <property type="entry name" value="Acyl_CoA_acyltransferase"/>
</dbReference>
<dbReference type="Gene3D" id="3.40.630.30">
    <property type="match status" value="1"/>
</dbReference>
<comment type="caution">
    <text evidence="2">The sequence shown here is derived from an EMBL/GenBank/DDBJ whole genome shotgun (WGS) entry which is preliminary data.</text>
</comment>
<dbReference type="EMBL" id="WPNZ01000005">
    <property type="protein sequence ID" value="MVO85325.1"/>
    <property type="molecule type" value="Genomic_DNA"/>
</dbReference>
<dbReference type="InterPro" id="IPR000182">
    <property type="entry name" value="GNAT_dom"/>
</dbReference>
<dbReference type="SUPFAM" id="SSF55729">
    <property type="entry name" value="Acyl-CoA N-acyltransferases (Nat)"/>
    <property type="match status" value="1"/>
</dbReference>
<keyword evidence="2" id="KW-0808">Transferase</keyword>
<dbReference type="CDD" id="cd04301">
    <property type="entry name" value="NAT_SF"/>
    <property type="match status" value="1"/>
</dbReference>
<reference evidence="2 3" key="1">
    <citation type="submission" date="2019-11" db="EMBL/GenBank/DDBJ databases">
        <title>Streptomyces typhae sp. nov., a novel endophytic actinomycete isolated from the root of cattail pollen (Typha angustifolia L.).</title>
        <authorList>
            <person name="Peng C."/>
        </authorList>
    </citation>
    <scope>NUCLEOTIDE SEQUENCE [LARGE SCALE GENOMIC DNA]</scope>
    <source>
        <strain evidence="3">p1417</strain>
    </source>
</reference>
<dbReference type="AlphaFoldDB" id="A0A6L6WSU3"/>
<dbReference type="Pfam" id="PF00583">
    <property type="entry name" value="Acetyltransf_1"/>
    <property type="match status" value="1"/>
</dbReference>
<sequence length="133" mass="14686">MTITYEWRGDFDNEAVNVLHAEAFEHPLLPIDWQTQLRRHSLGWVCARGADGSLVGFVNVAWDGGVHAFVIDTMVAGDARKSGIGTELVAAAVRGAREASCEWLHVDFDEHLRPFYFEACGFVPTDAGLIALR</sequence>
<dbReference type="Proteomes" id="UP000483802">
    <property type="component" value="Unassembled WGS sequence"/>
</dbReference>
<keyword evidence="3" id="KW-1185">Reference proteome</keyword>
<protein>
    <submittedName>
        <fullName evidence="2">GNAT family N-acetyltransferase</fullName>
    </submittedName>
</protein>
<dbReference type="PROSITE" id="PS51186">
    <property type="entry name" value="GNAT"/>
    <property type="match status" value="1"/>
</dbReference>
<evidence type="ECO:0000259" key="1">
    <source>
        <dbReference type="PROSITE" id="PS51186"/>
    </source>
</evidence>
<dbReference type="GO" id="GO:0016747">
    <property type="term" value="F:acyltransferase activity, transferring groups other than amino-acyl groups"/>
    <property type="evidence" value="ECO:0007669"/>
    <property type="project" value="InterPro"/>
</dbReference>